<dbReference type="RefSeq" id="WP_208086914.1">
    <property type="nucleotide sequence ID" value="NZ_CP086136.1"/>
</dbReference>
<dbReference type="Proteomes" id="UP000664702">
    <property type="component" value="Chromosome"/>
</dbReference>
<name>A0A939M860_9BRAD</name>
<dbReference type="KEGG" id="bban:J4G43_027790"/>
<reference evidence="2 3" key="2">
    <citation type="journal article" date="2022" name="Int. J. Syst. Evol. Microbiol.">
        <title>Strains of Bradyrhizobium barranii sp. nov. associated with legumes native to Canada are symbionts of soybeans and belong to different subspecies (subsp. barranii subsp. nov. and subsp. apii subsp. nov.) and symbiovars (sv. glycinearum and sv. septentrionale).</title>
        <authorList>
            <person name="Bromfield E.S.P."/>
            <person name="Cloutier S."/>
            <person name="Wasai-Hara S."/>
            <person name="Minamisawa K."/>
        </authorList>
    </citation>
    <scope>NUCLEOTIDE SEQUENCE [LARGE SCALE GENOMIC DNA]</scope>
    <source>
        <strain evidence="2 3">144S4</strain>
    </source>
</reference>
<accession>A0A939M860</accession>
<evidence type="ECO:0000313" key="3">
    <source>
        <dbReference type="Proteomes" id="UP000664702"/>
    </source>
</evidence>
<reference evidence="1" key="1">
    <citation type="submission" date="2021-03" db="EMBL/GenBank/DDBJ databases">
        <title>Whole Genome Sequence of Bradyrhizobium sp. Strain 144S4.</title>
        <authorList>
            <person name="Bromfield E.S.P."/>
            <person name="Cloutier S."/>
        </authorList>
    </citation>
    <scope>NUCLEOTIDE SEQUENCE [LARGE SCALE GENOMIC DNA]</scope>
    <source>
        <strain evidence="1">144S4</strain>
    </source>
</reference>
<dbReference type="EMBL" id="CP086136">
    <property type="protein sequence ID" value="UEM08578.1"/>
    <property type="molecule type" value="Genomic_DNA"/>
</dbReference>
<organism evidence="1">
    <name type="scientific">Bradyrhizobium barranii subsp. barranii</name>
    <dbReference type="NCBI Taxonomy" id="2823807"/>
    <lineage>
        <taxon>Bacteria</taxon>
        <taxon>Pseudomonadati</taxon>
        <taxon>Pseudomonadota</taxon>
        <taxon>Alphaproteobacteria</taxon>
        <taxon>Hyphomicrobiales</taxon>
        <taxon>Nitrobacteraceae</taxon>
        <taxon>Bradyrhizobium</taxon>
        <taxon>Bradyrhizobium barranii</taxon>
    </lineage>
</organism>
<sequence>MDHTVPRRWIEEARLGLFRPSTQSFLCTEPHSLVRLDEIEPPKRNENVALDANGFGKARSMWILGRIYDAEPLPPVRVGPGHSLPHVLRDGFHRYYISLALGYSHIPAEVETWT</sequence>
<evidence type="ECO:0000313" key="2">
    <source>
        <dbReference type="EMBL" id="UEM08578.1"/>
    </source>
</evidence>
<dbReference type="AlphaFoldDB" id="A0A939M860"/>
<gene>
    <name evidence="2" type="ORF">J4G43_027790</name>
    <name evidence="1" type="ORF">J4G43_29780</name>
</gene>
<proteinExistence type="predicted"/>
<evidence type="ECO:0000313" key="1">
    <source>
        <dbReference type="EMBL" id="MBO1864942.1"/>
    </source>
</evidence>
<protein>
    <submittedName>
        <fullName evidence="1">Uncharacterized protein</fullName>
    </submittedName>
</protein>
<dbReference type="EMBL" id="JAGEMI010000001">
    <property type="protein sequence ID" value="MBO1864942.1"/>
    <property type="molecule type" value="Genomic_DNA"/>
</dbReference>